<dbReference type="Proteomes" id="UP000630936">
    <property type="component" value="Unassembled WGS sequence"/>
</dbReference>
<reference evidence="2" key="1">
    <citation type="journal article" date="2014" name="Int. J. Syst. Evol. Microbiol.">
        <title>Complete genome sequence of Corynebacterium casei LMG S-19264T (=DSM 44701T), isolated from a smear-ripened cheese.</title>
        <authorList>
            <consortium name="US DOE Joint Genome Institute (JGI-PGF)"/>
            <person name="Walter F."/>
            <person name="Albersmeier A."/>
            <person name="Kalinowski J."/>
            <person name="Ruckert C."/>
        </authorList>
    </citation>
    <scope>NUCLEOTIDE SEQUENCE</scope>
    <source>
        <strain evidence="2">JCM 4988</strain>
    </source>
</reference>
<evidence type="ECO:0000313" key="2">
    <source>
        <dbReference type="EMBL" id="GGZ56772.1"/>
    </source>
</evidence>
<comment type="caution">
    <text evidence="2">The sequence shown here is derived from an EMBL/GenBank/DDBJ whole genome shotgun (WGS) entry which is preliminary data.</text>
</comment>
<evidence type="ECO:0000256" key="1">
    <source>
        <dbReference type="SAM" id="MobiDB-lite"/>
    </source>
</evidence>
<protein>
    <submittedName>
        <fullName evidence="2">Uncharacterized protein</fullName>
    </submittedName>
</protein>
<sequence>MERRAERLRQVGAWVHPYARARPRRTFRVSRPGALLAGHPGAGTVTPDRSDRCPGMTKTQRIIAAVALAAGASVLSVSGASAAPAAPVPPAGAAQPSPIDQVTGGINQLHQLNALLEVPNQLAALTDPVTGLVGAVQ</sequence>
<dbReference type="EMBL" id="BMWG01000025">
    <property type="protein sequence ID" value="GGZ56772.1"/>
    <property type="molecule type" value="Genomic_DNA"/>
</dbReference>
<organism evidence="2 3">
    <name type="scientific">Streptomyces inusitatus</name>
    <dbReference type="NCBI Taxonomy" id="68221"/>
    <lineage>
        <taxon>Bacteria</taxon>
        <taxon>Bacillati</taxon>
        <taxon>Actinomycetota</taxon>
        <taxon>Actinomycetes</taxon>
        <taxon>Kitasatosporales</taxon>
        <taxon>Streptomycetaceae</taxon>
        <taxon>Streptomyces</taxon>
    </lineage>
</organism>
<name>A0A918V261_9ACTN</name>
<dbReference type="AlphaFoldDB" id="A0A918V261"/>
<evidence type="ECO:0000313" key="3">
    <source>
        <dbReference type="Proteomes" id="UP000630936"/>
    </source>
</evidence>
<proteinExistence type="predicted"/>
<feature type="region of interest" description="Disordered" evidence="1">
    <location>
        <begin position="33"/>
        <end position="55"/>
    </location>
</feature>
<accession>A0A918V261</accession>
<feature type="compositionally biased region" description="Low complexity" evidence="1">
    <location>
        <begin position="33"/>
        <end position="43"/>
    </location>
</feature>
<reference evidence="2" key="2">
    <citation type="submission" date="2020-09" db="EMBL/GenBank/DDBJ databases">
        <authorList>
            <person name="Sun Q."/>
            <person name="Ohkuma M."/>
        </authorList>
    </citation>
    <scope>NUCLEOTIDE SEQUENCE</scope>
    <source>
        <strain evidence="2">JCM 4988</strain>
    </source>
</reference>
<gene>
    <name evidence="2" type="ORF">GCM10010387_58490</name>
</gene>
<keyword evidence="3" id="KW-1185">Reference proteome</keyword>